<proteinExistence type="predicted"/>
<evidence type="ECO:0000313" key="3">
    <source>
        <dbReference type="EMBL" id="MFI1461997.1"/>
    </source>
</evidence>
<feature type="region of interest" description="Disordered" evidence="1">
    <location>
        <begin position="1"/>
        <end position="55"/>
    </location>
</feature>
<evidence type="ECO:0000256" key="1">
    <source>
        <dbReference type="SAM" id="MobiDB-lite"/>
    </source>
</evidence>
<name>A0ABW7TLT2_9NOCA</name>
<dbReference type="RefSeq" id="WP_033242848.1">
    <property type="nucleotide sequence ID" value="NZ_JBIRUQ010000003.1"/>
</dbReference>
<comment type="caution">
    <text evidence="3">The sequence shown here is derived from an EMBL/GenBank/DDBJ whole genome shotgun (WGS) entry which is preliminary data.</text>
</comment>
<feature type="compositionally biased region" description="Basic and acidic residues" evidence="1">
    <location>
        <begin position="30"/>
        <end position="41"/>
    </location>
</feature>
<feature type="transmembrane region" description="Helical" evidence="2">
    <location>
        <begin position="96"/>
        <end position="118"/>
    </location>
</feature>
<keyword evidence="4" id="KW-1185">Reference proteome</keyword>
<feature type="compositionally biased region" description="Basic and acidic residues" evidence="1">
    <location>
        <begin position="8"/>
        <end position="23"/>
    </location>
</feature>
<dbReference type="GeneID" id="93505088"/>
<dbReference type="Proteomes" id="UP001611263">
    <property type="component" value="Unassembled WGS sequence"/>
</dbReference>
<accession>A0ABW7TLT2</accession>
<organism evidence="3 4">
    <name type="scientific">Nocardia carnea</name>
    <dbReference type="NCBI Taxonomy" id="37328"/>
    <lineage>
        <taxon>Bacteria</taxon>
        <taxon>Bacillati</taxon>
        <taxon>Actinomycetota</taxon>
        <taxon>Actinomycetes</taxon>
        <taxon>Mycobacteriales</taxon>
        <taxon>Nocardiaceae</taxon>
        <taxon>Nocardia</taxon>
    </lineage>
</organism>
<keyword evidence="2" id="KW-1133">Transmembrane helix</keyword>
<evidence type="ECO:0000256" key="2">
    <source>
        <dbReference type="SAM" id="Phobius"/>
    </source>
</evidence>
<evidence type="ECO:0000313" key="4">
    <source>
        <dbReference type="Proteomes" id="UP001611263"/>
    </source>
</evidence>
<gene>
    <name evidence="3" type="ORF">ACH4WX_14900</name>
</gene>
<dbReference type="EMBL" id="JBIRUQ010000003">
    <property type="protein sequence ID" value="MFI1461997.1"/>
    <property type="molecule type" value="Genomic_DNA"/>
</dbReference>
<feature type="compositionally biased region" description="Acidic residues" evidence="1">
    <location>
        <begin position="42"/>
        <end position="55"/>
    </location>
</feature>
<reference evidence="3 4" key="1">
    <citation type="submission" date="2024-10" db="EMBL/GenBank/DDBJ databases">
        <title>The Natural Products Discovery Center: Release of the First 8490 Sequenced Strains for Exploring Actinobacteria Biosynthetic Diversity.</title>
        <authorList>
            <person name="Kalkreuter E."/>
            <person name="Kautsar S.A."/>
            <person name="Yang D."/>
            <person name="Bader C.D."/>
            <person name="Teijaro C.N."/>
            <person name="Fluegel L."/>
            <person name="Davis C.M."/>
            <person name="Simpson J.R."/>
            <person name="Lauterbach L."/>
            <person name="Steele A.D."/>
            <person name="Gui C."/>
            <person name="Meng S."/>
            <person name="Li G."/>
            <person name="Viehrig K."/>
            <person name="Ye F."/>
            <person name="Su P."/>
            <person name="Kiefer A.F."/>
            <person name="Nichols A."/>
            <person name="Cepeda A.J."/>
            <person name="Yan W."/>
            <person name="Fan B."/>
            <person name="Jiang Y."/>
            <person name="Adhikari A."/>
            <person name="Zheng C.-J."/>
            <person name="Schuster L."/>
            <person name="Cowan T.M."/>
            <person name="Smanski M.J."/>
            <person name="Chevrette M.G."/>
            <person name="De Carvalho L.P.S."/>
            <person name="Shen B."/>
        </authorList>
    </citation>
    <scope>NUCLEOTIDE SEQUENCE [LARGE SCALE GENOMIC DNA]</scope>
    <source>
        <strain evidence="3 4">NPDC020568</strain>
    </source>
</reference>
<feature type="transmembrane region" description="Helical" evidence="2">
    <location>
        <begin position="65"/>
        <end position="89"/>
    </location>
</feature>
<protein>
    <recommendedName>
        <fullName evidence="5">DUF4190 domain-containing protein</fullName>
    </recommendedName>
</protein>
<evidence type="ECO:0008006" key="5">
    <source>
        <dbReference type="Google" id="ProtNLM"/>
    </source>
</evidence>
<sequence>MAYTQRWGEQRWPEVPPDRDAHPPARTGRRRPEQHPEPEPHEEPEDLDYPDDSPFDADRPVVNPYAVVALVSALVLLFPVALVFGLIAFTYPRGRLMASAAFLLGAVEAAVLVAFVVLPDDRVSDMYSRVGDALGVTTGSGAAAGVPAEGAVESATAVSIPAPPGAPPAPPTQPPVTGAAPDMAAPVAAEQDTACPEPALIGAAADGTTLLCLAGTGSVTGYQWSGPYRVAAAVRDEGGECTAGAGATARTAAGQALVCEDGTWALWVS</sequence>
<keyword evidence="2" id="KW-0812">Transmembrane</keyword>
<keyword evidence="2" id="KW-0472">Membrane</keyword>